<name>L8JM01_9BACT</name>
<organism evidence="2 3">
    <name type="scientific">Fulvivirga imtechensis AK7</name>
    <dbReference type="NCBI Taxonomy" id="1237149"/>
    <lineage>
        <taxon>Bacteria</taxon>
        <taxon>Pseudomonadati</taxon>
        <taxon>Bacteroidota</taxon>
        <taxon>Cytophagia</taxon>
        <taxon>Cytophagales</taxon>
        <taxon>Fulvivirgaceae</taxon>
        <taxon>Fulvivirga</taxon>
    </lineage>
</organism>
<feature type="domain" description="Polymerase beta nucleotidyltransferase" evidence="1">
    <location>
        <begin position="13"/>
        <end position="95"/>
    </location>
</feature>
<keyword evidence="3" id="KW-1185">Reference proteome</keyword>
<dbReference type="InterPro" id="IPR041633">
    <property type="entry name" value="Polbeta"/>
</dbReference>
<reference evidence="2 3" key="1">
    <citation type="submission" date="2012-12" db="EMBL/GenBank/DDBJ databases">
        <title>Genome assembly of Fulvivirga imtechensis AK7.</title>
        <authorList>
            <person name="Nupur N."/>
            <person name="Khatri I."/>
            <person name="Kumar R."/>
            <person name="Subramanian S."/>
            <person name="Pinnaka A."/>
        </authorList>
    </citation>
    <scope>NUCLEOTIDE SEQUENCE [LARGE SCALE GENOMIC DNA]</scope>
    <source>
        <strain evidence="2 3">AK7</strain>
    </source>
</reference>
<dbReference type="PANTHER" id="PTHR43852:SF2">
    <property type="entry name" value="PROTEIN ADENYLYLTRANSFERASE MNTA"/>
    <property type="match status" value="1"/>
</dbReference>
<proteinExistence type="predicted"/>
<sequence length="97" mass="11189">MLTPDIIESKIRQLKPILSTKFFVDDIGYFGSYSSGNYTKDSDIDILVSFKKPLGWAFDLKSFLESSLQLKGDLVSFNAWRSELKEEIVNQTKLIRY</sequence>
<dbReference type="InterPro" id="IPR043519">
    <property type="entry name" value="NT_sf"/>
</dbReference>
<dbReference type="STRING" id="1237149.C900_04533"/>
<protein>
    <submittedName>
        <fullName evidence="2">DNA polymerase, beta-like region</fullName>
    </submittedName>
</protein>
<dbReference type="InterPro" id="IPR052930">
    <property type="entry name" value="TA_antitoxin_MntA"/>
</dbReference>
<evidence type="ECO:0000259" key="1">
    <source>
        <dbReference type="Pfam" id="PF18765"/>
    </source>
</evidence>
<comment type="caution">
    <text evidence="2">The sequence shown here is derived from an EMBL/GenBank/DDBJ whole genome shotgun (WGS) entry which is preliminary data.</text>
</comment>
<dbReference type="eggNOG" id="COG1669">
    <property type="taxonomic scope" value="Bacteria"/>
</dbReference>
<dbReference type="Gene3D" id="3.30.460.10">
    <property type="entry name" value="Beta Polymerase, domain 2"/>
    <property type="match status" value="1"/>
</dbReference>
<dbReference type="CDD" id="cd05403">
    <property type="entry name" value="NT_KNTase_like"/>
    <property type="match status" value="1"/>
</dbReference>
<dbReference type="OrthoDB" id="9809668at2"/>
<gene>
    <name evidence="2" type="ORF">C900_04533</name>
</gene>
<dbReference type="AlphaFoldDB" id="L8JM01"/>
<dbReference type="PANTHER" id="PTHR43852">
    <property type="entry name" value="NUCLEOTIDYLTRANSFERASE"/>
    <property type="match status" value="1"/>
</dbReference>
<dbReference type="RefSeq" id="WP_009581721.1">
    <property type="nucleotide sequence ID" value="NZ_AMZN01000066.1"/>
</dbReference>
<accession>L8JM01</accession>
<dbReference type="Proteomes" id="UP000011135">
    <property type="component" value="Unassembled WGS sequence"/>
</dbReference>
<evidence type="ECO:0000313" key="3">
    <source>
        <dbReference type="Proteomes" id="UP000011135"/>
    </source>
</evidence>
<dbReference type="EMBL" id="AMZN01000066">
    <property type="protein sequence ID" value="ELR69830.1"/>
    <property type="molecule type" value="Genomic_DNA"/>
</dbReference>
<dbReference type="SUPFAM" id="SSF81301">
    <property type="entry name" value="Nucleotidyltransferase"/>
    <property type="match status" value="1"/>
</dbReference>
<evidence type="ECO:0000313" key="2">
    <source>
        <dbReference type="EMBL" id="ELR69830.1"/>
    </source>
</evidence>
<dbReference type="Pfam" id="PF18765">
    <property type="entry name" value="Polbeta"/>
    <property type="match status" value="1"/>
</dbReference>